<keyword evidence="2" id="KW-1133">Transmembrane helix</keyword>
<evidence type="ECO:0000313" key="4">
    <source>
        <dbReference type="Proteomes" id="UP001175271"/>
    </source>
</evidence>
<proteinExistence type="predicted"/>
<comment type="caution">
    <text evidence="3">The sequence shown here is derived from an EMBL/GenBank/DDBJ whole genome shotgun (WGS) entry which is preliminary data.</text>
</comment>
<evidence type="ECO:0000313" key="3">
    <source>
        <dbReference type="EMBL" id="KAK0429419.1"/>
    </source>
</evidence>
<dbReference type="AlphaFoldDB" id="A0AA39ITJ0"/>
<dbReference type="Proteomes" id="UP001175271">
    <property type="component" value="Unassembled WGS sequence"/>
</dbReference>
<protein>
    <submittedName>
        <fullName evidence="3">Uncharacterized protein</fullName>
    </submittedName>
</protein>
<dbReference type="EMBL" id="JAUCMV010000001">
    <property type="protein sequence ID" value="KAK0429419.1"/>
    <property type="molecule type" value="Genomic_DNA"/>
</dbReference>
<feature type="region of interest" description="Disordered" evidence="1">
    <location>
        <begin position="101"/>
        <end position="170"/>
    </location>
</feature>
<feature type="compositionally biased region" description="Polar residues" evidence="1">
    <location>
        <begin position="101"/>
        <end position="128"/>
    </location>
</feature>
<name>A0AA39ITJ0_9BILA</name>
<feature type="compositionally biased region" description="Acidic residues" evidence="1">
    <location>
        <begin position="152"/>
        <end position="161"/>
    </location>
</feature>
<evidence type="ECO:0000256" key="1">
    <source>
        <dbReference type="SAM" id="MobiDB-lite"/>
    </source>
</evidence>
<reference evidence="3" key="1">
    <citation type="submission" date="2023-06" db="EMBL/GenBank/DDBJ databases">
        <title>Genomic analysis of the entomopathogenic nematode Steinernema hermaphroditum.</title>
        <authorList>
            <person name="Schwarz E.M."/>
            <person name="Heppert J.K."/>
            <person name="Baniya A."/>
            <person name="Schwartz H.T."/>
            <person name="Tan C.-H."/>
            <person name="Antoshechkin I."/>
            <person name="Sternberg P.W."/>
            <person name="Goodrich-Blair H."/>
            <person name="Dillman A.R."/>
        </authorList>
    </citation>
    <scope>NUCLEOTIDE SEQUENCE</scope>
    <source>
        <strain evidence="3">PS9179</strain>
        <tissue evidence="3">Whole animal</tissue>
    </source>
</reference>
<evidence type="ECO:0000256" key="2">
    <source>
        <dbReference type="SAM" id="Phobius"/>
    </source>
</evidence>
<sequence length="310" mass="34303">MVASLLTESTPVDHLATATQVDIGEKDLLKSTESDLLNEFDLTTCTEDSSGCAGSNGNQTHIEQEVEEKVSESYNPHDTSCEERLVSPLRGNVVVDQEETISTNAEEGELTNNSTDTSSDVDEQSSQMIKAENSEDAISTASSEAPTINHTDDDENEEDAPGPDSEIGMLKNEDIEKDRTMQPDFEMSTCCTQRSTPEDVTEKEVETKNRLLLSVLTNIGSLGIGLEQEESGCSRFRRIKDIRRDIMDEILGEEIQSDEDDSVMPWEAEHRRFWQGNGDLPDQGESWPTYIMLAYALAGICYIVTTLSGR</sequence>
<accession>A0AA39ITJ0</accession>
<feature type="compositionally biased region" description="Polar residues" evidence="1">
    <location>
        <begin position="136"/>
        <end position="149"/>
    </location>
</feature>
<keyword evidence="4" id="KW-1185">Reference proteome</keyword>
<gene>
    <name evidence="3" type="ORF">QR680_011372</name>
</gene>
<organism evidence="3 4">
    <name type="scientific">Steinernema hermaphroditum</name>
    <dbReference type="NCBI Taxonomy" id="289476"/>
    <lineage>
        <taxon>Eukaryota</taxon>
        <taxon>Metazoa</taxon>
        <taxon>Ecdysozoa</taxon>
        <taxon>Nematoda</taxon>
        <taxon>Chromadorea</taxon>
        <taxon>Rhabditida</taxon>
        <taxon>Tylenchina</taxon>
        <taxon>Panagrolaimomorpha</taxon>
        <taxon>Strongyloidoidea</taxon>
        <taxon>Steinernematidae</taxon>
        <taxon>Steinernema</taxon>
    </lineage>
</organism>
<keyword evidence="2" id="KW-0812">Transmembrane</keyword>
<keyword evidence="2" id="KW-0472">Membrane</keyword>
<feature type="transmembrane region" description="Helical" evidence="2">
    <location>
        <begin position="287"/>
        <end position="307"/>
    </location>
</feature>